<proteinExistence type="inferred from homology"/>
<organism evidence="5 6">
    <name type="scientific">Gimesia aquarii</name>
    <dbReference type="NCBI Taxonomy" id="2527964"/>
    <lineage>
        <taxon>Bacteria</taxon>
        <taxon>Pseudomonadati</taxon>
        <taxon>Planctomycetota</taxon>
        <taxon>Planctomycetia</taxon>
        <taxon>Planctomycetales</taxon>
        <taxon>Planctomycetaceae</taxon>
        <taxon>Gimesia</taxon>
    </lineage>
</organism>
<reference evidence="5 6" key="1">
    <citation type="submission" date="2019-03" db="EMBL/GenBank/DDBJ databases">
        <title>Deep-cultivation of Planctomycetes and their phenomic and genomic characterization uncovers novel biology.</title>
        <authorList>
            <person name="Wiegand S."/>
            <person name="Jogler M."/>
            <person name="Boedeker C."/>
            <person name="Pinto D."/>
            <person name="Vollmers J."/>
            <person name="Rivas-Marin E."/>
            <person name="Kohn T."/>
            <person name="Peeters S.H."/>
            <person name="Heuer A."/>
            <person name="Rast P."/>
            <person name="Oberbeckmann S."/>
            <person name="Bunk B."/>
            <person name="Jeske O."/>
            <person name="Meyerdierks A."/>
            <person name="Storesund J.E."/>
            <person name="Kallscheuer N."/>
            <person name="Luecker S."/>
            <person name="Lage O.M."/>
            <person name="Pohl T."/>
            <person name="Merkel B.J."/>
            <person name="Hornburger P."/>
            <person name="Mueller R.-W."/>
            <person name="Bruemmer F."/>
            <person name="Labrenz M."/>
            <person name="Spormann A.M."/>
            <person name="Op den Camp H."/>
            <person name="Overmann J."/>
            <person name="Amann R."/>
            <person name="Jetten M.S.M."/>
            <person name="Mascher T."/>
            <person name="Medema M.H."/>
            <person name="Devos D.P."/>
            <person name="Kaster A.-K."/>
            <person name="Ovreas L."/>
            <person name="Rohde M."/>
            <person name="Galperin M.Y."/>
            <person name="Jogler C."/>
        </authorList>
    </citation>
    <scope>NUCLEOTIDE SEQUENCE [LARGE SCALE GENOMIC DNA]</scope>
    <source>
        <strain evidence="5 6">V202</strain>
    </source>
</reference>
<evidence type="ECO:0000256" key="2">
    <source>
        <dbReference type="ARBA" id="ARBA00023295"/>
    </source>
</evidence>
<dbReference type="OrthoDB" id="9800475at2"/>
<evidence type="ECO:0000313" key="5">
    <source>
        <dbReference type="EMBL" id="QDU07324.1"/>
    </source>
</evidence>
<dbReference type="RefSeq" id="WP_145171178.1">
    <property type="nucleotide sequence ID" value="NZ_CP037422.1"/>
</dbReference>
<accession>A0A517WQ07</accession>
<dbReference type="Pfam" id="PF00150">
    <property type="entry name" value="Cellulase"/>
    <property type="match status" value="1"/>
</dbReference>
<dbReference type="Gene3D" id="3.20.20.80">
    <property type="entry name" value="Glycosidases"/>
    <property type="match status" value="1"/>
</dbReference>
<dbReference type="PROSITE" id="PS00659">
    <property type="entry name" value="GLYCOSYL_HYDROL_F5"/>
    <property type="match status" value="1"/>
</dbReference>
<dbReference type="InterPro" id="IPR018087">
    <property type="entry name" value="Glyco_hydro_5_CS"/>
</dbReference>
<dbReference type="EC" id="3.2.1.4" evidence="5"/>
<gene>
    <name evidence="5" type="primary">cel5A</name>
    <name evidence="5" type="ORF">V202x_06760</name>
</gene>
<dbReference type="PANTHER" id="PTHR34142">
    <property type="entry name" value="ENDO-BETA-1,4-GLUCANASE A"/>
    <property type="match status" value="1"/>
</dbReference>
<dbReference type="SUPFAM" id="SSF51445">
    <property type="entry name" value="(Trans)glycosidases"/>
    <property type="match status" value="1"/>
</dbReference>
<name>A0A517WQ07_9PLAN</name>
<dbReference type="Proteomes" id="UP000318384">
    <property type="component" value="Chromosome"/>
</dbReference>
<evidence type="ECO:0000313" key="6">
    <source>
        <dbReference type="Proteomes" id="UP000318384"/>
    </source>
</evidence>
<evidence type="ECO:0000259" key="4">
    <source>
        <dbReference type="Pfam" id="PF00150"/>
    </source>
</evidence>
<keyword evidence="1 3" id="KW-0378">Hydrolase</keyword>
<dbReference type="InterPro" id="IPR017853">
    <property type="entry name" value="GH"/>
</dbReference>
<dbReference type="GO" id="GO:0008810">
    <property type="term" value="F:cellulase activity"/>
    <property type="evidence" value="ECO:0007669"/>
    <property type="project" value="UniProtKB-EC"/>
</dbReference>
<feature type="domain" description="Glycoside hydrolase family 5" evidence="4">
    <location>
        <begin position="16"/>
        <end position="295"/>
    </location>
</feature>
<dbReference type="InterPro" id="IPR001547">
    <property type="entry name" value="Glyco_hydro_5"/>
</dbReference>
<comment type="similarity">
    <text evidence="3">Belongs to the glycosyl hydrolase 5 (cellulase A) family.</text>
</comment>
<dbReference type="EMBL" id="CP037422">
    <property type="protein sequence ID" value="QDU07324.1"/>
    <property type="molecule type" value="Genomic_DNA"/>
</dbReference>
<dbReference type="GO" id="GO:0009251">
    <property type="term" value="P:glucan catabolic process"/>
    <property type="evidence" value="ECO:0007669"/>
    <property type="project" value="TreeGrafter"/>
</dbReference>
<sequence>MVELPRLRTRNSRIVDLSGNEVVLKGVNIADPEAIYRDRHRVSLLDVADRIFFDLGCKVVRIPVIPEDFYGYGYGFLHQQDTYFHRYLKPLVDYCADIGLYAIIDMHYVDGEPLIDDKPSFGYLDKKDQAFEFWSFIAPKFREYSNVIFDIYNEPVQPRSTDPWEGPYDWATWKNEMAQPIVNLIRRHAPQNLILVGGPNYCLEMAGAATDPVLDPENDPPSIAYVTHTYPGHDPGRRIANVLDPIVDRVPVFVSEWGFEQGAGRVVHGTADEFGKELIDYVDRHNLGWTAWVYDNVWTSRMVNAKWSLLGDVDSEKYPIEYNGRMGGFVKRHL</sequence>
<evidence type="ECO:0000256" key="1">
    <source>
        <dbReference type="ARBA" id="ARBA00022801"/>
    </source>
</evidence>
<dbReference type="PANTHER" id="PTHR34142:SF1">
    <property type="entry name" value="GLYCOSIDE HYDROLASE FAMILY 5 DOMAIN-CONTAINING PROTEIN"/>
    <property type="match status" value="1"/>
</dbReference>
<dbReference type="AlphaFoldDB" id="A0A517WQ07"/>
<evidence type="ECO:0000256" key="3">
    <source>
        <dbReference type="RuleBase" id="RU361153"/>
    </source>
</evidence>
<keyword evidence="2 3" id="KW-0326">Glycosidase</keyword>
<keyword evidence="6" id="KW-1185">Reference proteome</keyword>
<protein>
    <submittedName>
        <fullName evidence="5">Endoglucanase 5A</fullName>
        <ecNumber evidence="5">3.2.1.4</ecNumber>
    </submittedName>
</protein>